<dbReference type="EMBL" id="JACGWV010000001">
    <property type="protein sequence ID" value="MBA8806858.1"/>
    <property type="molecule type" value="Genomic_DNA"/>
</dbReference>
<evidence type="ECO:0000256" key="3">
    <source>
        <dbReference type="ARBA" id="ARBA00003848"/>
    </source>
</evidence>
<evidence type="ECO:0000313" key="9">
    <source>
        <dbReference type="Proteomes" id="UP000540568"/>
    </source>
</evidence>
<dbReference type="InterPro" id="IPR029056">
    <property type="entry name" value="Ribokinase-like"/>
</dbReference>
<feature type="region of interest" description="Disordered" evidence="6">
    <location>
        <begin position="1"/>
        <end position="40"/>
    </location>
</feature>
<reference evidence="8 9" key="1">
    <citation type="submission" date="2020-07" db="EMBL/GenBank/DDBJ databases">
        <title>Sequencing the genomes of 1000 actinobacteria strains.</title>
        <authorList>
            <person name="Klenk H.-P."/>
        </authorList>
    </citation>
    <scope>NUCLEOTIDE SEQUENCE [LARGE SCALE GENOMIC DNA]</scope>
    <source>
        <strain evidence="8 9">DSM 44121</strain>
    </source>
</reference>
<dbReference type="EC" id="2.7.4.7" evidence="8"/>
<dbReference type="Pfam" id="PF08543">
    <property type="entry name" value="Phos_pyr_kin"/>
    <property type="match status" value="2"/>
</dbReference>
<feature type="domain" description="Pyridoxamine kinase/Phosphomethylpyrimidine kinase" evidence="7">
    <location>
        <begin position="306"/>
        <end position="364"/>
    </location>
</feature>
<dbReference type="AlphaFoldDB" id="A0A7W3J5Y3"/>
<comment type="catalytic activity">
    <reaction evidence="2">
        <text>4-amino-2-methyl-5-(phosphooxymethyl)pyrimidine + ATP = 4-amino-2-methyl-5-(diphosphooxymethyl)pyrimidine + ADP</text>
        <dbReference type="Rhea" id="RHEA:19893"/>
        <dbReference type="ChEBI" id="CHEBI:30616"/>
        <dbReference type="ChEBI" id="CHEBI:57841"/>
        <dbReference type="ChEBI" id="CHEBI:58354"/>
        <dbReference type="ChEBI" id="CHEBI:456216"/>
        <dbReference type="EC" id="2.7.4.7"/>
    </reaction>
</comment>
<dbReference type="SUPFAM" id="SSF53613">
    <property type="entry name" value="Ribokinase-like"/>
    <property type="match status" value="2"/>
</dbReference>
<dbReference type="Gene3D" id="3.40.1190.20">
    <property type="match status" value="1"/>
</dbReference>
<dbReference type="Proteomes" id="UP000540568">
    <property type="component" value="Unassembled WGS sequence"/>
</dbReference>
<feature type="region of interest" description="Disordered" evidence="6">
    <location>
        <begin position="269"/>
        <end position="302"/>
    </location>
</feature>
<dbReference type="GO" id="GO:0009229">
    <property type="term" value="P:thiamine diphosphate biosynthetic process"/>
    <property type="evidence" value="ECO:0007669"/>
    <property type="project" value="UniProtKB-UniPathway"/>
</dbReference>
<keyword evidence="8" id="KW-0808">Transferase</keyword>
<evidence type="ECO:0000256" key="4">
    <source>
        <dbReference type="ARBA" id="ARBA00004769"/>
    </source>
</evidence>
<proteinExistence type="predicted"/>
<dbReference type="RefSeq" id="WP_376770120.1">
    <property type="nucleotide sequence ID" value="NZ_JACGWV010000001.1"/>
</dbReference>
<accession>A0A7W3J5Y3</accession>
<dbReference type="UniPathway" id="UPA00060">
    <property type="reaction ID" value="UER00138"/>
</dbReference>
<keyword evidence="5" id="KW-0784">Thiamine biosynthesis</keyword>
<feature type="compositionally biased region" description="Basic and acidic residues" evidence="6">
    <location>
        <begin position="381"/>
        <end position="391"/>
    </location>
</feature>
<dbReference type="InterPro" id="IPR013749">
    <property type="entry name" value="PM/HMP-P_kinase-1"/>
</dbReference>
<feature type="domain" description="Pyridoxamine kinase/Phosphomethylpyrimidine kinase" evidence="7">
    <location>
        <begin position="73"/>
        <end position="253"/>
    </location>
</feature>
<dbReference type="GO" id="GO:0009228">
    <property type="term" value="P:thiamine biosynthetic process"/>
    <property type="evidence" value="ECO:0007669"/>
    <property type="project" value="UniProtKB-KW"/>
</dbReference>
<dbReference type="EC" id="2.7.1.49" evidence="8"/>
<feature type="region of interest" description="Disordered" evidence="6">
    <location>
        <begin position="371"/>
        <end position="391"/>
    </location>
</feature>
<dbReference type="InterPro" id="IPR004399">
    <property type="entry name" value="HMP/HMP-P_kinase_dom"/>
</dbReference>
<name>A0A7W3J5Y3_9MICO</name>
<protein>
    <submittedName>
        <fullName evidence="8">Hydroxymethylpyrimidine/phosphomethylpyrimidine kinase</fullName>
        <ecNumber evidence="8">2.7.1.49</ecNumber>
        <ecNumber evidence="8">2.7.4.7</ecNumber>
    </submittedName>
</protein>
<evidence type="ECO:0000256" key="6">
    <source>
        <dbReference type="SAM" id="MobiDB-lite"/>
    </source>
</evidence>
<dbReference type="NCBIfam" id="TIGR00097">
    <property type="entry name" value="HMP-P_kinase"/>
    <property type="match status" value="1"/>
</dbReference>
<dbReference type="GO" id="GO:0008972">
    <property type="term" value="F:phosphomethylpyrimidine kinase activity"/>
    <property type="evidence" value="ECO:0007669"/>
    <property type="project" value="UniProtKB-EC"/>
</dbReference>
<feature type="compositionally biased region" description="Gly residues" evidence="6">
    <location>
        <begin position="269"/>
        <end position="294"/>
    </location>
</feature>
<evidence type="ECO:0000313" key="8">
    <source>
        <dbReference type="EMBL" id="MBA8806858.1"/>
    </source>
</evidence>
<sequence length="391" mass="38757">MNGFGRDGGRVVSGSGRDAVGLADVEQTPRLRSPDVGRSAVATRAEAAPLADVAPRVRPPGHPVVALTIAGSDPSGGAGIQADLKTFAALGGYGCAVLTGLTAQSTTGVTRVHPVPADMVSAQLDTLFADVAVDTIKIGMTTDAAIARTVAAALRDLRAAGRTPFVVLDPVMVATSGDRLLAPDAEAVLRDELLPLADLVTPNLPEAAVLLGVEPARDGREAADQARALRALGVGYALVKGGHLDSAESVDHLAGPGVGGVCGGGNGGTGAGRDNGDSGGGNRVGGVGTTGNGAVGDDLGEVSPGGDGVVALAAPRVPTRNTHGTGCTLSSACAVLRPAHDGWEPAVRAAKDYLTGALQAADSLVIGGTGTTSGRWQGHGPVDHAHATRRT</sequence>
<comment type="pathway">
    <text evidence="4">Cofactor biosynthesis; thiamine diphosphate biosynthesis; 4-amino-2-methyl-5-diphosphomethylpyrimidine from 5-amino-1-(5-phospho-D-ribosyl)imidazole: step 3/3.</text>
</comment>
<gene>
    <name evidence="8" type="ORF">FHX71_000800</name>
</gene>
<keyword evidence="8" id="KW-0418">Kinase</keyword>
<evidence type="ECO:0000259" key="7">
    <source>
        <dbReference type="Pfam" id="PF08543"/>
    </source>
</evidence>
<dbReference type="CDD" id="cd01169">
    <property type="entry name" value="HMPP_kinase"/>
    <property type="match status" value="1"/>
</dbReference>
<keyword evidence="9" id="KW-1185">Reference proteome</keyword>
<feature type="compositionally biased region" description="Low complexity" evidence="6">
    <location>
        <begin position="1"/>
        <end position="21"/>
    </location>
</feature>
<dbReference type="PANTHER" id="PTHR20858">
    <property type="entry name" value="PHOSPHOMETHYLPYRIMIDINE KINASE"/>
    <property type="match status" value="1"/>
</dbReference>
<evidence type="ECO:0000256" key="2">
    <source>
        <dbReference type="ARBA" id="ARBA00000565"/>
    </source>
</evidence>
<dbReference type="PANTHER" id="PTHR20858:SF17">
    <property type="entry name" value="HYDROXYMETHYLPYRIMIDINE_PHOSPHOMETHYLPYRIMIDINE KINASE THI20-RELATED"/>
    <property type="match status" value="1"/>
</dbReference>
<evidence type="ECO:0000256" key="5">
    <source>
        <dbReference type="ARBA" id="ARBA00022977"/>
    </source>
</evidence>
<evidence type="ECO:0000256" key="1">
    <source>
        <dbReference type="ARBA" id="ARBA00000151"/>
    </source>
</evidence>
<organism evidence="8 9">
    <name type="scientific">Promicromonospora sukumoe</name>
    <dbReference type="NCBI Taxonomy" id="88382"/>
    <lineage>
        <taxon>Bacteria</taxon>
        <taxon>Bacillati</taxon>
        <taxon>Actinomycetota</taxon>
        <taxon>Actinomycetes</taxon>
        <taxon>Micrococcales</taxon>
        <taxon>Promicromonosporaceae</taxon>
        <taxon>Promicromonospora</taxon>
    </lineage>
</organism>
<dbReference type="GO" id="GO:0008902">
    <property type="term" value="F:hydroxymethylpyrimidine kinase activity"/>
    <property type="evidence" value="ECO:0007669"/>
    <property type="project" value="UniProtKB-EC"/>
</dbReference>
<comment type="function">
    <text evidence="3">Catalyzes the phosphorylation of hydroxymethylpyrimidine phosphate (HMP-P) to HMP-PP, and of HMP to HMP-P.</text>
</comment>
<comment type="catalytic activity">
    <reaction evidence="1">
        <text>4-amino-5-hydroxymethyl-2-methylpyrimidine + ATP = 4-amino-2-methyl-5-(phosphooxymethyl)pyrimidine + ADP + H(+)</text>
        <dbReference type="Rhea" id="RHEA:23096"/>
        <dbReference type="ChEBI" id="CHEBI:15378"/>
        <dbReference type="ChEBI" id="CHEBI:16892"/>
        <dbReference type="ChEBI" id="CHEBI:30616"/>
        <dbReference type="ChEBI" id="CHEBI:58354"/>
        <dbReference type="ChEBI" id="CHEBI:456216"/>
        <dbReference type="EC" id="2.7.1.49"/>
    </reaction>
</comment>
<dbReference type="GO" id="GO:0005829">
    <property type="term" value="C:cytosol"/>
    <property type="evidence" value="ECO:0007669"/>
    <property type="project" value="TreeGrafter"/>
</dbReference>
<comment type="caution">
    <text evidence="8">The sequence shown here is derived from an EMBL/GenBank/DDBJ whole genome shotgun (WGS) entry which is preliminary data.</text>
</comment>